<reference evidence="2" key="1">
    <citation type="submission" date="2022-05" db="EMBL/GenBank/DDBJ databases">
        <authorList>
            <person name="Park J.-S."/>
        </authorList>
    </citation>
    <scope>NUCLEOTIDE SEQUENCE</scope>
    <source>
        <strain evidence="2">2012CJ34-3</strain>
    </source>
</reference>
<keyword evidence="2" id="KW-0328">Glycosyltransferase</keyword>
<keyword evidence="1" id="KW-1133">Transmembrane helix</keyword>
<dbReference type="EMBL" id="JAMFLZ010000001">
    <property type="protein sequence ID" value="MCL6293405.1"/>
    <property type="molecule type" value="Genomic_DNA"/>
</dbReference>
<dbReference type="RefSeq" id="WP_099565209.1">
    <property type="nucleotide sequence ID" value="NZ_JAMFLZ010000001.1"/>
</dbReference>
<accession>A0ABT0Q8X5</accession>
<protein>
    <submittedName>
        <fullName evidence="2">Uracil phosphoribosyltransferase</fullName>
    </submittedName>
</protein>
<sequence length="79" mass="9371">MNYFWKDLWEAIANLFVDVLFAPYDALRALELDNWFAANVVSWIFLVIGFVATIYWMKQLRIFDANNEEDKSISSHSYL</sequence>
<evidence type="ECO:0000256" key="1">
    <source>
        <dbReference type="SAM" id="Phobius"/>
    </source>
</evidence>
<feature type="transmembrane region" description="Helical" evidence="1">
    <location>
        <begin position="35"/>
        <end position="57"/>
    </location>
</feature>
<dbReference type="Proteomes" id="UP001165381">
    <property type="component" value="Unassembled WGS sequence"/>
</dbReference>
<dbReference type="Pfam" id="PF19868">
    <property type="entry name" value="DUF6341"/>
    <property type="match status" value="1"/>
</dbReference>
<name>A0ABT0Q8X5_9FLAO</name>
<keyword evidence="1" id="KW-0812">Transmembrane</keyword>
<proteinExistence type="predicted"/>
<evidence type="ECO:0000313" key="3">
    <source>
        <dbReference type="Proteomes" id="UP001165381"/>
    </source>
</evidence>
<keyword evidence="3" id="KW-1185">Reference proteome</keyword>
<keyword evidence="2" id="KW-0808">Transferase</keyword>
<gene>
    <name evidence="2" type="ORF">M3P09_00220</name>
</gene>
<organism evidence="2 3">
    <name type="scientific">Jejuia spongiicola</name>
    <dbReference type="NCBI Taxonomy" id="2942207"/>
    <lineage>
        <taxon>Bacteria</taxon>
        <taxon>Pseudomonadati</taxon>
        <taxon>Bacteroidota</taxon>
        <taxon>Flavobacteriia</taxon>
        <taxon>Flavobacteriales</taxon>
        <taxon>Flavobacteriaceae</taxon>
        <taxon>Jejuia</taxon>
    </lineage>
</organism>
<dbReference type="GO" id="GO:0016757">
    <property type="term" value="F:glycosyltransferase activity"/>
    <property type="evidence" value="ECO:0007669"/>
    <property type="project" value="UniProtKB-KW"/>
</dbReference>
<comment type="caution">
    <text evidence="2">The sequence shown here is derived from an EMBL/GenBank/DDBJ whole genome shotgun (WGS) entry which is preliminary data.</text>
</comment>
<evidence type="ECO:0000313" key="2">
    <source>
        <dbReference type="EMBL" id="MCL6293405.1"/>
    </source>
</evidence>
<dbReference type="InterPro" id="IPR045922">
    <property type="entry name" value="DUF6341"/>
</dbReference>
<keyword evidence="1" id="KW-0472">Membrane</keyword>